<dbReference type="EMBL" id="JAVALS010000014">
    <property type="protein sequence ID" value="MDP5228417.1"/>
    <property type="molecule type" value="Genomic_DNA"/>
</dbReference>
<dbReference type="Proteomes" id="UP001232725">
    <property type="component" value="Unassembled WGS sequence"/>
</dbReference>
<proteinExistence type="predicted"/>
<dbReference type="InterPro" id="IPR023210">
    <property type="entry name" value="NADP_OxRdtase_dom"/>
</dbReference>
<comment type="caution">
    <text evidence="2">The sequence shown here is derived from an EMBL/GenBank/DDBJ whole genome shotgun (WGS) entry which is preliminary data.</text>
</comment>
<accession>A0ABT9ISB7</accession>
<dbReference type="PANTHER" id="PTHR43638">
    <property type="entry name" value="OXIDOREDUCTASE, ALDO/KETO REDUCTASE FAMILY PROTEIN"/>
    <property type="match status" value="1"/>
</dbReference>
<keyword evidence="3" id="KW-1185">Reference proteome</keyword>
<evidence type="ECO:0000313" key="2">
    <source>
        <dbReference type="EMBL" id="MDP5228417.1"/>
    </source>
</evidence>
<dbReference type="PANTHER" id="PTHR43638:SF3">
    <property type="entry name" value="ALDEHYDE REDUCTASE"/>
    <property type="match status" value="1"/>
</dbReference>
<dbReference type="Pfam" id="PF00248">
    <property type="entry name" value="Aldo_ket_red"/>
    <property type="match status" value="1"/>
</dbReference>
<dbReference type="PRINTS" id="PR00069">
    <property type="entry name" value="ALDKETRDTASE"/>
</dbReference>
<feature type="domain" description="NADP-dependent oxidoreductase" evidence="1">
    <location>
        <begin position="18"/>
        <end position="263"/>
    </location>
</feature>
<dbReference type="CDD" id="cd19138">
    <property type="entry name" value="AKR_YeaE"/>
    <property type="match status" value="1"/>
</dbReference>
<dbReference type="InterPro" id="IPR036812">
    <property type="entry name" value="NAD(P)_OxRdtase_dom_sf"/>
</dbReference>
<dbReference type="SUPFAM" id="SSF51430">
    <property type="entry name" value="NAD(P)-linked oxidoreductase"/>
    <property type="match status" value="1"/>
</dbReference>
<gene>
    <name evidence="2" type="ORF">Q9R02_14735</name>
</gene>
<reference evidence="2 3" key="1">
    <citation type="submission" date="2023-08" db="EMBL/GenBank/DDBJ databases">
        <title>Arthrobacter horti sp. nov., isolated from forest soil.</title>
        <authorList>
            <person name="Park M."/>
        </authorList>
    </citation>
    <scope>NUCLEOTIDE SEQUENCE [LARGE SCALE GENOMIC DNA]</scope>
    <source>
        <strain evidence="2 3">YJM1</strain>
    </source>
</reference>
<name>A0ABT9ISB7_9MICC</name>
<organism evidence="2 3">
    <name type="scientific">Arthrobacter horti</name>
    <dbReference type="NCBI Taxonomy" id="3068273"/>
    <lineage>
        <taxon>Bacteria</taxon>
        <taxon>Bacillati</taxon>
        <taxon>Actinomycetota</taxon>
        <taxon>Actinomycetes</taxon>
        <taxon>Micrococcales</taxon>
        <taxon>Micrococcaceae</taxon>
        <taxon>Arthrobacter</taxon>
    </lineage>
</organism>
<evidence type="ECO:0000259" key="1">
    <source>
        <dbReference type="Pfam" id="PF00248"/>
    </source>
</evidence>
<protein>
    <submittedName>
        <fullName evidence="2">Aldo/keto reductase</fullName>
    </submittedName>
</protein>
<dbReference type="Gene3D" id="3.20.20.100">
    <property type="entry name" value="NADP-dependent oxidoreductase domain"/>
    <property type="match status" value="1"/>
</dbReference>
<evidence type="ECO:0000313" key="3">
    <source>
        <dbReference type="Proteomes" id="UP001232725"/>
    </source>
</evidence>
<sequence length="277" mass="30176">MAPMKTVTLADGEVVPALGQGTWFLGDDPWKRDAEIATLREGIELGLTLVDTAEMYGDGRSEDLVGEAIAPVRDRVFLVDKVLPWNASRKGAIQACERSLEILGTDWIDLYLLHWPGPHAVEETVDAFEELVARGLIGSWGISNFDAGSLGDFPSAPLVNQVLYNPSRRGPEFDLFPAQARLDRPVATMAYSPIEQGRLLDDPVLEGIAANRGVSVAQILLAWAIRSGEVIAIPKASTPEHVRDNAQAGSLHLTDPELAEIDRAFPAPRRKVPLEML</sequence>
<dbReference type="RefSeq" id="WP_305997455.1">
    <property type="nucleotide sequence ID" value="NZ_JAVALS010000014.1"/>
</dbReference>
<dbReference type="InterPro" id="IPR020471">
    <property type="entry name" value="AKR"/>
</dbReference>